<evidence type="ECO:0000313" key="5">
    <source>
        <dbReference type="Proteomes" id="UP000554235"/>
    </source>
</evidence>
<dbReference type="GO" id="GO:0008270">
    <property type="term" value="F:zinc ion binding"/>
    <property type="evidence" value="ECO:0007669"/>
    <property type="project" value="InterPro"/>
</dbReference>
<evidence type="ECO:0000259" key="3">
    <source>
        <dbReference type="PROSITE" id="PS50048"/>
    </source>
</evidence>
<dbReference type="PROSITE" id="PS00463">
    <property type="entry name" value="ZN2_CY6_FUNGAL_1"/>
    <property type="match status" value="1"/>
</dbReference>
<comment type="caution">
    <text evidence="4">The sequence shown here is derived from an EMBL/GenBank/DDBJ whole genome shotgun (WGS) entry which is preliminary data.</text>
</comment>
<dbReference type="EMBL" id="JAADYS010000694">
    <property type="protein sequence ID" value="KAF4467788.1"/>
    <property type="molecule type" value="Genomic_DNA"/>
</dbReference>
<reference evidence="4 5" key="1">
    <citation type="submission" date="2020-01" db="EMBL/GenBank/DDBJ databases">
        <title>Identification and distribution of gene clusters putatively required for synthesis of sphingolipid metabolism inhibitors in phylogenetically diverse species of the filamentous fungus Fusarium.</title>
        <authorList>
            <person name="Kim H.-S."/>
            <person name="Busman M."/>
            <person name="Brown D.W."/>
            <person name="Divon H."/>
            <person name="Uhlig S."/>
            <person name="Proctor R.H."/>
        </authorList>
    </citation>
    <scope>NUCLEOTIDE SEQUENCE [LARGE SCALE GENOMIC DNA]</scope>
    <source>
        <strain evidence="4 5">NRRL 20459</strain>
    </source>
</reference>
<organism evidence="4 5">
    <name type="scientific">Fusarium albosuccineum</name>
    <dbReference type="NCBI Taxonomy" id="1237068"/>
    <lineage>
        <taxon>Eukaryota</taxon>
        <taxon>Fungi</taxon>
        <taxon>Dikarya</taxon>
        <taxon>Ascomycota</taxon>
        <taxon>Pezizomycotina</taxon>
        <taxon>Sordariomycetes</taxon>
        <taxon>Hypocreomycetidae</taxon>
        <taxon>Hypocreales</taxon>
        <taxon>Nectriaceae</taxon>
        <taxon>Fusarium</taxon>
        <taxon>Fusarium decemcellulare species complex</taxon>
    </lineage>
</organism>
<dbReference type="SUPFAM" id="SSF57701">
    <property type="entry name" value="Zn2/Cys6 DNA-binding domain"/>
    <property type="match status" value="1"/>
</dbReference>
<dbReference type="AlphaFoldDB" id="A0A8H4LHM3"/>
<dbReference type="PANTHER" id="PTHR38791:SF5">
    <property type="entry name" value="TRANSCRIPTION FACTOR DBAG-RELATED"/>
    <property type="match status" value="1"/>
</dbReference>
<sequence length="571" mass="63858">MVNHGPSKGCNTCRARRVKCDEGKPSCQRCIRRDQECGGYERKPVQIKFKVQTAANHRQKQKPRKNQTCGALSTTPPPNLAGSIPPFLEPVERDVALGFFLTNFAGVGRGLASARGLFEVLAPVLASELPSSAASLAVTAVSTRLFRMWRHKDIINFEFPHKPHVDALARLRVSLRDPIERKSHATTVAALVLQFYENLFAVHNLQKASRTHHDGAVGLLMSQDQGTPGMAIGNHLLGYILHSEVSYSIRSKMPFPAYLHTWILRHPAPMNLSSRLDMVGISIANLQNSFCRLFCGSNAKSISPVDIEALWFDVKSTEARLLAWLQGMPGHWHPLRLKQVQDAIPPIVTYIDSCDVYPSVQVAAIWQTWRSYRLLLLKIKLSILQLVPGGMLNTILSGNNNADKQVDLICSAEDTVQQLIDSICHSVPFYLGNQNQRVSLPDMTDPSIVHPSYHHLEPWDARFIDYMTSDDYMTADAHKAHVVAYGAWHILNVLTTVLNLLSEQCGCFLSHALRRGQKEWIQEQFGRASVILSLKTNKAFHDFEKSRVKSNDVEEGLVERVREGLRVTSGS</sequence>
<dbReference type="OrthoDB" id="2991872at2759"/>
<evidence type="ECO:0000256" key="1">
    <source>
        <dbReference type="ARBA" id="ARBA00023242"/>
    </source>
</evidence>
<dbReference type="SMART" id="SM00066">
    <property type="entry name" value="GAL4"/>
    <property type="match status" value="1"/>
</dbReference>
<dbReference type="GO" id="GO:0000981">
    <property type="term" value="F:DNA-binding transcription factor activity, RNA polymerase II-specific"/>
    <property type="evidence" value="ECO:0007669"/>
    <property type="project" value="InterPro"/>
</dbReference>
<dbReference type="Gene3D" id="4.10.240.10">
    <property type="entry name" value="Zn(2)-C6 fungal-type DNA-binding domain"/>
    <property type="match status" value="1"/>
</dbReference>
<dbReference type="Pfam" id="PF00172">
    <property type="entry name" value="Zn_clus"/>
    <property type="match status" value="1"/>
</dbReference>
<feature type="region of interest" description="Disordered" evidence="2">
    <location>
        <begin position="53"/>
        <end position="78"/>
    </location>
</feature>
<dbReference type="InterPro" id="IPR036864">
    <property type="entry name" value="Zn2-C6_fun-type_DNA-bd_sf"/>
</dbReference>
<dbReference type="Proteomes" id="UP000554235">
    <property type="component" value="Unassembled WGS sequence"/>
</dbReference>
<dbReference type="CDD" id="cd00067">
    <property type="entry name" value="GAL4"/>
    <property type="match status" value="1"/>
</dbReference>
<proteinExistence type="predicted"/>
<name>A0A8H4LHM3_9HYPO</name>
<keyword evidence="1" id="KW-0539">Nucleus</keyword>
<keyword evidence="5" id="KW-1185">Reference proteome</keyword>
<evidence type="ECO:0000256" key="2">
    <source>
        <dbReference type="SAM" id="MobiDB-lite"/>
    </source>
</evidence>
<dbReference type="PANTHER" id="PTHR38791">
    <property type="entry name" value="ZN(II)2CYS6 TRANSCRIPTION FACTOR (EUROFUNG)-RELATED-RELATED"/>
    <property type="match status" value="1"/>
</dbReference>
<dbReference type="PROSITE" id="PS50048">
    <property type="entry name" value="ZN2_CY6_FUNGAL_2"/>
    <property type="match status" value="1"/>
</dbReference>
<dbReference type="InterPro" id="IPR001138">
    <property type="entry name" value="Zn2Cys6_DnaBD"/>
</dbReference>
<dbReference type="InterPro" id="IPR053175">
    <property type="entry name" value="DHMBA_Reg_Transcription_Factor"/>
</dbReference>
<gene>
    <name evidence="4" type="ORF">FALBO_5323</name>
</gene>
<feature type="domain" description="Zn(2)-C6 fungal-type" evidence="3">
    <location>
        <begin position="9"/>
        <end position="37"/>
    </location>
</feature>
<accession>A0A8H4LHM3</accession>
<protein>
    <submittedName>
        <fullName evidence="4">C6 zinc finger domain</fullName>
    </submittedName>
</protein>
<evidence type="ECO:0000313" key="4">
    <source>
        <dbReference type="EMBL" id="KAF4467788.1"/>
    </source>
</evidence>